<evidence type="ECO:0000313" key="3">
    <source>
        <dbReference type="Proteomes" id="UP001589575"/>
    </source>
</evidence>
<accession>A0ABV5G9U6</accession>
<organism evidence="2 3">
    <name type="scientific">Citricoccus parietis</name>
    <dbReference type="NCBI Taxonomy" id="592307"/>
    <lineage>
        <taxon>Bacteria</taxon>
        <taxon>Bacillati</taxon>
        <taxon>Actinomycetota</taxon>
        <taxon>Actinomycetes</taxon>
        <taxon>Micrococcales</taxon>
        <taxon>Micrococcaceae</taxon>
        <taxon>Citricoccus</taxon>
    </lineage>
</organism>
<dbReference type="EMBL" id="JBHMFI010000024">
    <property type="protein sequence ID" value="MFB9075730.1"/>
    <property type="molecule type" value="Genomic_DNA"/>
</dbReference>
<dbReference type="Proteomes" id="UP001589575">
    <property type="component" value="Unassembled WGS sequence"/>
</dbReference>
<protein>
    <submittedName>
        <fullName evidence="2">Uncharacterized protein</fullName>
    </submittedName>
</protein>
<proteinExistence type="predicted"/>
<feature type="non-terminal residue" evidence="2">
    <location>
        <position position="121"/>
    </location>
</feature>
<gene>
    <name evidence="2" type="ORF">ACFFX0_33040</name>
</gene>
<keyword evidence="3" id="KW-1185">Reference proteome</keyword>
<reference evidence="2 3" key="1">
    <citation type="submission" date="2024-09" db="EMBL/GenBank/DDBJ databases">
        <authorList>
            <person name="Sun Q."/>
            <person name="Mori K."/>
        </authorList>
    </citation>
    <scope>NUCLEOTIDE SEQUENCE [LARGE SCALE GENOMIC DNA]</scope>
    <source>
        <strain evidence="2 3">CCM 7609</strain>
    </source>
</reference>
<comment type="caution">
    <text evidence="2">The sequence shown here is derived from an EMBL/GenBank/DDBJ whole genome shotgun (WGS) entry which is preliminary data.</text>
</comment>
<sequence>MPTPCAPLGSEGADPVHQPDPSVAAQRAGRSSRAPRATAQGEDGESIARLRPATNLTDPHVACKLALRSLARRHASLDEEVSQLHRGLSELTQEAAPQLRDRPGVGCWWSRLSCWSPLVIT</sequence>
<feature type="region of interest" description="Disordered" evidence="1">
    <location>
        <begin position="1"/>
        <end position="53"/>
    </location>
</feature>
<evidence type="ECO:0000256" key="1">
    <source>
        <dbReference type="SAM" id="MobiDB-lite"/>
    </source>
</evidence>
<evidence type="ECO:0000313" key="2">
    <source>
        <dbReference type="EMBL" id="MFB9075730.1"/>
    </source>
</evidence>
<name>A0ABV5G9U6_9MICC</name>